<evidence type="ECO:0000313" key="4">
    <source>
        <dbReference type="EMBL" id="KAK4879337.1"/>
    </source>
</evidence>
<dbReference type="PRINTS" id="PR00947">
    <property type="entry name" value="CUTICLE"/>
</dbReference>
<dbReference type="InterPro" id="IPR050468">
    <property type="entry name" value="Cuticle_Struct_Prot"/>
</dbReference>
<comment type="caution">
    <text evidence="4">The sequence shown here is derived from an EMBL/GenBank/DDBJ whole genome shotgun (WGS) entry which is preliminary data.</text>
</comment>
<name>A0AAN7PY72_9COLE</name>
<dbReference type="EMBL" id="JARPUR010000003">
    <property type="protein sequence ID" value="KAK4879337.1"/>
    <property type="molecule type" value="Genomic_DNA"/>
</dbReference>
<dbReference type="GO" id="GO:0008010">
    <property type="term" value="F:structural constituent of chitin-based larval cuticle"/>
    <property type="evidence" value="ECO:0007669"/>
    <property type="project" value="TreeGrafter"/>
</dbReference>
<evidence type="ECO:0000256" key="1">
    <source>
        <dbReference type="ARBA" id="ARBA00022460"/>
    </source>
</evidence>
<dbReference type="PANTHER" id="PTHR10380:SF222">
    <property type="entry name" value="CUTICULAR PROTEIN 47EA"/>
    <property type="match status" value="1"/>
</dbReference>
<feature type="chain" id="PRO_5042981143" evidence="3">
    <location>
        <begin position="24"/>
        <end position="146"/>
    </location>
</feature>
<evidence type="ECO:0000256" key="2">
    <source>
        <dbReference type="PROSITE-ProRule" id="PRU00497"/>
    </source>
</evidence>
<dbReference type="AlphaFoldDB" id="A0AAN7PY72"/>
<dbReference type="GO" id="GO:0062129">
    <property type="term" value="C:chitin-based extracellular matrix"/>
    <property type="evidence" value="ECO:0007669"/>
    <property type="project" value="TreeGrafter"/>
</dbReference>
<dbReference type="InterPro" id="IPR031311">
    <property type="entry name" value="CHIT_BIND_RR_consensus"/>
</dbReference>
<dbReference type="InterPro" id="IPR000618">
    <property type="entry name" value="Insect_cuticle"/>
</dbReference>
<keyword evidence="1 2" id="KW-0193">Cuticle</keyword>
<keyword evidence="5" id="KW-1185">Reference proteome</keyword>
<dbReference type="Pfam" id="PF00379">
    <property type="entry name" value="Chitin_bind_4"/>
    <property type="match status" value="1"/>
</dbReference>
<dbReference type="Proteomes" id="UP001353858">
    <property type="component" value="Unassembled WGS sequence"/>
</dbReference>
<dbReference type="PROSITE" id="PS00233">
    <property type="entry name" value="CHIT_BIND_RR_1"/>
    <property type="match status" value="1"/>
</dbReference>
<protein>
    <submittedName>
        <fullName evidence="4">Uncharacterized protein</fullName>
    </submittedName>
</protein>
<dbReference type="PANTHER" id="PTHR10380">
    <property type="entry name" value="CUTICLE PROTEIN"/>
    <property type="match status" value="1"/>
</dbReference>
<evidence type="ECO:0000313" key="5">
    <source>
        <dbReference type="Proteomes" id="UP001353858"/>
    </source>
</evidence>
<gene>
    <name evidence="4" type="ORF">RN001_007483</name>
</gene>
<sequence>MFKILFQIFKILASLCFISVVELQRIPYQYSNLHQVPIVKLSYEPNPDGSYNYNYETGHGIVAQQRGYVKNLGNPQTEAQVVEGSYSYIGPDGIQYTVNYVADENGFHAQGAHIPKPPPVPEAIQRSIAFNSAYPEISNIHKKFKF</sequence>
<evidence type="ECO:0000256" key="3">
    <source>
        <dbReference type="SAM" id="SignalP"/>
    </source>
</evidence>
<organism evidence="4 5">
    <name type="scientific">Aquatica leii</name>
    <dbReference type="NCBI Taxonomy" id="1421715"/>
    <lineage>
        <taxon>Eukaryota</taxon>
        <taxon>Metazoa</taxon>
        <taxon>Ecdysozoa</taxon>
        <taxon>Arthropoda</taxon>
        <taxon>Hexapoda</taxon>
        <taxon>Insecta</taxon>
        <taxon>Pterygota</taxon>
        <taxon>Neoptera</taxon>
        <taxon>Endopterygota</taxon>
        <taxon>Coleoptera</taxon>
        <taxon>Polyphaga</taxon>
        <taxon>Elateriformia</taxon>
        <taxon>Elateroidea</taxon>
        <taxon>Lampyridae</taxon>
        <taxon>Luciolinae</taxon>
        <taxon>Aquatica</taxon>
    </lineage>
</organism>
<reference evidence="5" key="1">
    <citation type="submission" date="2023-01" db="EMBL/GenBank/DDBJ databases">
        <title>Key to firefly adult light organ development and bioluminescence: homeobox transcription factors regulate luciferase expression and transportation to peroxisome.</title>
        <authorList>
            <person name="Fu X."/>
        </authorList>
    </citation>
    <scope>NUCLEOTIDE SEQUENCE [LARGE SCALE GENOMIC DNA]</scope>
</reference>
<keyword evidence="3" id="KW-0732">Signal</keyword>
<feature type="signal peptide" evidence="3">
    <location>
        <begin position="1"/>
        <end position="23"/>
    </location>
</feature>
<proteinExistence type="predicted"/>
<dbReference type="PROSITE" id="PS51155">
    <property type="entry name" value="CHIT_BIND_RR_2"/>
    <property type="match status" value="1"/>
</dbReference>
<accession>A0AAN7PY72</accession>